<organism evidence="8 9">
    <name type="scientific">Tectimicrobiota bacterium</name>
    <dbReference type="NCBI Taxonomy" id="2528274"/>
    <lineage>
        <taxon>Bacteria</taxon>
        <taxon>Pseudomonadati</taxon>
        <taxon>Nitrospinota/Tectimicrobiota group</taxon>
        <taxon>Candidatus Tectimicrobiota</taxon>
    </lineage>
</organism>
<feature type="coiled-coil region" evidence="6">
    <location>
        <begin position="87"/>
        <end position="114"/>
    </location>
</feature>
<protein>
    <recommendedName>
        <fullName evidence="2 5">Cell shape-determining protein MreC</fullName>
    </recommendedName>
    <alternativeName>
        <fullName evidence="4 5">Cell shape protein MreC</fullName>
    </alternativeName>
</protein>
<evidence type="ECO:0000313" key="9">
    <source>
        <dbReference type="Proteomes" id="UP000752292"/>
    </source>
</evidence>
<dbReference type="GO" id="GO:0008360">
    <property type="term" value="P:regulation of cell shape"/>
    <property type="evidence" value="ECO:0007669"/>
    <property type="project" value="UniProtKB-KW"/>
</dbReference>
<accession>A0A932ZTW5</accession>
<comment type="caution">
    <text evidence="8">The sequence shown here is derived from an EMBL/GenBank/DDBJ whole genome shotgun (WGS) entry which is preliminary data.</text>
</comment>
<proteinExistence type="inferred from homology"/>
<evidence type="ECO:0000256" key="6">
    <source>
        <dbReference type="SAM" id="Coils"/>
    </source>
</evidence>
<dbReference type="InterPro" id="IPR042177">
    <property type="entry name" value="Cell/Rod_1"/>
</dbReference>
<dbReference type="InterPro" id="IPR042175">
    <property type="entry name" value="Cell/Rod_MreC_2"/>
</dbReference>
<dbReference type="InterPro" id="IPR007221">
    <property type="entry name" value="MreC"/>
</dbReference>
<evidence type="ECO:0000256" key="4">
    <source>
        <dbReference type="ARBA" id="ARBA00032089"/>
    </source>
</evidence>
<dbReference type="Pfam" id="PF04085">
    <property type="entry name" value="MreC"/>
    <property type="match status" value="1"/>
</dbReference>
<evidence type="ECO:0000313" key="8">
    <source>
        <dbReference type="EMBL" id="MBI4251385.1"/>
    </source>
</evidence>
<dbReference type="Gene3D" id="2.40.10.350">
    <property type="entry name" value="Rod shape-determining protein MreC, domain 2"/>
    <property type="match status" value="1"/>
</dbReference>
<dbReference type="GO" id="GO:0005886">
    <property type="term" value="C:plasma membrane"/>
    <property type="evidence" value="ECO:0007669"/>
    <property type="project" value="TreeGrafter"/>
</dbReference>
<evidence type="ECO:0000256" key="5">
    <source>
        <dbReference type="PIRNR" id="PIRNR038471"/>
    </source>
</evidence>
<dbReference type="InterPro" id="IPR055342">
    <property type="entry name" value="MreC_beta-barrel_core"/>
</dbReference>
<gene>
    <name evidence="8" type="primary">mreC</name>
    <name evidence="8" type="ORF">HY618_02915</name>
</gene>
<comment type="similarity">
    <text evidence="1 5">Belongs to the MreC family.</text>
</comment>
<dbReference type="NCBIfam" id="TIGR00219">
    <property type="entry name" value="mreC"/>
    <property type="match status" value="1"/>
</dbReference>
<keyword evidence="3 5" id="KW-0133">Cell shape</keyword>
<evidence type="ECO:0000256" key="2">
    <source>
        <dbReference type="ARBA" id="ARBA00013855"/>
    </source>
</evidence>
<comment type="function">
    <text evidence="5">Involved in formation and maintenance of cell shape.</text>
</comment>
<name>A0A932ZTW5_UNCTE</name>
<evidence type="ECO:0000256" key="1">
    <source>
        <dbReference type="ARBA" id="ARBA00009369"/>
    </source>
</evidence>
<dbReference type="Proteomes" id="UP000752292">
    <property type="component" value="Unassembled WGS sequence"/>
</dbReference>
<sequence length="278" mass="30405">MFQLILERRSATLLTSLFLICFTLMTLSVRRQGGITLIERGALSLSGPLLEAADAPKRWARDLGRQYLLLRDMREENLVLKKQITAMRGISFQLRELEAKVNRLESLLTASRGLSAPVRLAHTLGKDASPFGQTLLVDLGTTHGVRHGMPVVNQAGVVGRISRAGRTTSRVLLLTDSRSAVDVIVQRTRAQGIFAMAPGGKSEVRYLATDSDVREGDLLIASGLGGVFPKGLPVAWVTKVGPKGERLFRQVEARPAVDFNGLEEVLIMMTPEQENGRP</sequence>
<dbReference type="PANTHER" id="PTHR34138">
    <property type="entry name" value="CELL SHAPE-DETERMINING PROTEIN MREC"/>
    <property type="match status" value="1"/>
</dbReference>
<keyword evidence="6" id="KW-0175">Coiled coil</keyword>
<dbReference type="AlphaFoldDB" id="A0A932ZTW5"/>
<feature type="domain" description="Rod shape-determining protein MreC beta-barrel core" evidence="7">
    <location>
        <begin position="125"/>
        <end position="268"/>
    </location>
</feature>
<reference evidence="8" key="1">
    <citation type="submission" date="2020-07" db="EMBL/GenBank/DDBJ databases">
        <title>Huge and variable diversity of episymbiotic CPR bacteria and DPANN archaea in groundwater ecosystems.</title>
        <authorList>
            <person name="He C.Y."/>
            <person name="Keren R."/>
            <person name="Whittaker M."/>
            <person name="Farag I.F."/>
            <person name="Doudna J."/>
            <person name="Cate J.H.D."/>
            <person name="Banfield J.F."/>
        </authorList>
    </citation>
    <scope>NUCLEOTIDE SEQUENCE</scope>
    <source>
        <strain evidence="8">NC_groundwater_1370_Ag_S-0.2um_69_93</strain>
    </source>
</reference>
<dbReference type="Gene3D" id="2.40.10.340">
    <property type="entry name" value="Rod shape-determining protein MreC, domain 1"/>
    <property type="match status" value="1"/>
</dbReference>
<evidence type="ECO:0000256" key="3">
    <source>
        <dbReference type="ARBA" id="ARBA00022960"/>
    </source>
</evidence>
<dbReference type="EMBL" id="JACQRX010000130">
    <property type="protein sequence ID" value="MBI4251385.1"/>
    <property type="molecule type" value="Genomic_DNA"/>
</dbReference>
<dbReference type="PANTHER" id="PTHR34138:SF1">
    <property type="entry name" value="CELL SHAPE-DETERMINING PROTEIN MREC"/>
    <property type="match status" value="1"/>
</dbReference>
<dbReference type="PIRSF" id="PIRSF038471">
    <property type="entry name" value="MreC"/>
    <property type="match status" value="1"/>
</dbReference>
<evidence type="ECO:0000259" key="7">
    <source>
        <dbReference type="Pfam" id="PF04085"/>
    </source>
</evidence>